<organism evidence="2 3">
    <name type="scientific">Streptomyces venezuelae</name>
    <dbReference type="NCBI Taxonomy" id="54571"/>
    <lineage>
        <taxon>Bacteria</taxon>
        <taxon>Bacillati</taxon>
        <taxon>Actinomycetota</taxon>
        <taxon>Actinomycetes</taxon>
        <taxon>Kitasatosporales</taxon>
        <taxon>Streptomycetaceae</taxon>
        <taxon>Streptomyces</taxon>
    </lineage>
</organism>
<dbReference type="EMBL" id="CP029192">
    <property type="protein sequence ID" value="QES36065.1"/>
    <property type="molecule type" value="Genomic_DNA"/>
</dbReference>
<sequence>MRKVMTRPRPRPTTTRPPGGRPPTRKDSRTTPRTGPTPKAVTTTSRPIPAQPPPHPTEIFAERLVLVLSGQRPMHWVARHIANTAFDELARLAELRPLCTDGHRPTIHRIGHYQPQPETYEVFARIATGPRLRALAFRLTLGADRKWRCTAVETEQPHA</sequence>
<evidence type="ECO:0000256" key="1">
    <source>
        <dbReference type="SAM" id="MobiDB-lite"/>
    </source>
</evidence>
<evidence type="ECO:0000313" key="2">
    <source>
        <dbReference type="EMBL" id="QES36065.1"/>
    </source>
</evidence>
<proteinExistence type="predicted"/>
<gene>
    <name evidence="2" type="ORF">DEJ48_24005</name>
</gene>
<feature type="compositionally biased region" description="Basic residues" evidence="1">
    <location>
        <begin position="1"/>
        <end position="10"/>
    </location>
</feature>
<name>A0A5P2BZX8_STRVZ</name>
<evidence type="ECO:0000313" key="3">
    <source>
        <dbReference type="Proteomes" id="UP000322927"/>
    </source>
</evidence>
<dbReference type="InterPro" id="IPR045596">
    <property type="entry name" value="DUF6459"/>
</dbReference>
<dbReference type="RefSeq" id="WP_150218181.1">
    <property type="nucleotide sequence ID" value="NZ_CP029192.1"/>
</dbReference>
<protein>
    <submittedName>
        <fullName evidence="2">Uncharacterized protein</fullName>
    </submittedName>
</protein>
<feature type="region of interest" description="Disordered" evidence="1">
    <location>
        <begin position="1"/>
        <end position="55"/>
    </location>
</feature>
<reference evidence="2 3" key="1">
    <citation type="submission" date="2018-05" db="EMBL/GenBank/DDBJ databases">
        <title>Streptomyces venezuelae.</title>
        <authorList>
            <person name="Kim W."/>
            <person name="Lee N."/>
            <person name="Cho B.-K."/>
        </authorList>
    </citation>
    <scope>NUCLEOTIDE SEQUENCE [LARGE SCALE GENOMIC DNA]</scope>
    <source>
        <strain evidence="2 3">ATCC 14584</strain>
    </source>
</reference>
<dbReference type="Proteomes" id="UP000322927">
    <property type="component" value="Chromosome"/>
</dbReference>
<dbReference type="OrthoDB" id="3218510at2"/>
<dbReference type="Pfam" id="PF20060">
    <property type="entry name" value="DUF6459"/>
    <property type="match status" value="1"/>
</dbReference>
<accession>A0A5P2BZX8</accession>
<dbReference type="AlphaFoldDB" id="A0A5P2BZX8"/>